<organism evidence="1 2">
    <name type="scientific">Fusicatenibacter saccharivorans</name>
    <dbReference type="NCBI Taxonomy" id="1150298"/>
    <lineage>
        <taxon>Bacteria</taxon>
        <taxon>Bacillati</taxon>
        <taxon>Bacillota</taxon>
        <taxon>Clostridia</taxon>
        <taxon>Lachnospirales</taxon>
        <taxon>Lachnospiraceae</taxon>
        <taxon>Fusicatenibacter</taxon>
    </lineage>
</organism>
<dbReference type="Proteomes" id="UP000095709">
    <property type="component" value="Unassembled WGS sequence"/>
</dbReference>
<gene>
    <name evidence="1" type="ORF">ERS852498_01246</name>
</gene>
<dbReference type="EMBL" id="CZAL01000005">
    <property type="protein sequence ID" value="CUP09668.1"/>
    <property type="molecule type" value="Genomic_DNA"/>
</dbReference>
<accession>A0A174KIN8</accession>
<reference evidence="1 2" key="1">
    <citation type="submission" date="2015-09" db="EMBL/GenBank/DDBJ databases">
        <authorList>
            <consortium name="Pathogen Informatics"/>
        </authorList>
    </citation>
    <scope>NUCLEOTIDE SEQUENCE [LARGE SCALE GENOMIC DNA]</scope>
    <source>
        <strain evidence="1 2">2789STDY5834885</strain>
    </source>
</reference>
<name>A0A174KIN8_9FIRM</name>
<protein>
    <submittedName>
        <fullName evidence="1">Uncharacterized protein</fullName>
    </submittedName>
</protein>
<evidence type="ECO:0000313" key="2">
    <source>
        <dbReference type="Proteomes" id="UP000095709"/>
    </source>
</evidence>
<dbReference type="RefSeq" id="WP_055266077.1">
    <property type="nucleotide sequence ID" value="NZ_CZAL01000005.1"/>
</dbReference>
<proteinExistence type="predicted"/>
<sequence>MPPAGEKVTSDVHPYFAYETAPNTLERFTLGTVTGEGILKIEVLDGCARFGQIVIRKSEK</sequence>
<evidence type="ECO:0000313" key="1">
    <source>
        <dbReference type="EMBL" id="CUP09668.1"/>
    </source>
</evidence>
<dbReference type="AlphaFoldDB" id="A0A174KIN8"/>